<dbReference type="InterPro" id="IPR025161">
    <property type="entry name" value="IS402-like_dom"/>
</dbReference>
<accession>A0A7X6HCS8</accession>
<evidence type="ECO:0000313" key="3">
    <source>
        <dbReference type="EMBL" id="NKX54746.1"/>
    </source>
</evidence>
<feature type="domain" description="Insertion element IS402-like" evidence="2">
    <location>
        <begin position="13"/>
        <end position="80"/>
    </location>
</feature>
<dbReference type="PANTHER" id="PTHR30007:SF0">
    <property type="entry name" value="TRANSPOSASE"/>
    <property type="match status" value="1"/>
</dbReference>
<dbReference type="PANTHER" id="PTHR30007">
    <property type="entry name" value="PHP DOMAIN PROTEIN"/>
    <property type="match status" value="1"/>
</dbReference>
<dbReference type="RefSeq" id="WP_168486180.1">
    <property type="nucleotide sequence ID" value="NZ_JAAZSQ010000007.1"/>
</dbReference>
<comment type="caution">
    <text evidence="3">The sequence shown here is derived from an EMBL/GenBank/DDBJ whole genome shotgun (WGS) entry which is preliminary data.</text>
</comment>
<proteinExistence type="predicted"/>
<dbReference type="Proteomes" id="UP000544090">
    <property type="component" value="Unassembled WGS sequence"/>
</dbReference>
<dbReference type="AlphaFoldDB" id="A0A7X6HCS8"/>
<dbReference type="EMBL" id="JAAZSQ010000007">
    <property type="protein sequence ID" value="NKX54746.1"/>
    <property type="molecule type" value="Genomic_DNA"/>
</dbReference>
<dbReference type="Pfam" id="PF13340">
    <property type="entry name" value="DUF4096"/>
    <property type="match status" value="1"/>
</dbReference>
<name>A0A7X6HCS8_9MICC</name>
<organism evidence="3 4">
    <name type="scientific">Arthrobacter mobilis</name>
    <dbReference type="NCBI Taxonomy" id="2724944"/>
    <lineage>
        <taxon>Bacteria</taxon>
        <taxon>Bacillati</taxon>
        <taxon>Actinomycetota</taxon>
        <taxon>Actinomycetes</taxon>
        <taxon>Micrococcales</taxon>
        <taxon>Micrococcaceae</taxon>
        <taxon>Arthrobacter</taxon>
    </lineage>
</organism>
<sequence length="119" mass="13065">MAGSSPRPHPSDLTGEQWALIGPLVPAKTGGRPARHSRRRIVDAILYVDRTGCAWRMMPHDFPPWGTVYWYFQRSNADGTTGGSTTRCAGRSGRRPDGNLRPGRKCPSIVQVWADGGYA</sequence>
<evidence type="ECO:0000313" key="4">
    <source>
        <dbReference type="Proteomes" id="UP000544090"/>
    </source>
</evidence>
<protein>
    <submittedName>
        <fullName evidence="3">Transposase</fullName>
    </submittedName>
</protein>
<keyword evidence="4" id="KW-1185">Reference proteome</keyword>
<feature type="region of interest" description="Disordered" evidence="1">
    <location>
        <begin position="79"/>
        <end position="104"/>
    </location>
</feature>
<gene>
    <name evidence="3" type="ORF">HGG74_09380</name>
</gene>
<reference evidence="3 4" key="1">
    <citation type="submission" date="2020-04" db="EMBL/GenBank/DDBJ databases">
        <title>Arthrobacter sp. nov.</title>
        <authorList>
            <person name="Liu S."/>
        </authorList>
    </citation>
    <scope>NUCLEOTIDE SEQUENCE [LARGE SCALE GENOMIC DNA]</scope>
    <source>
        <strain evidence="3 4">E918</strain>
    </source>
</reference>
<feature type="non-terminal residue" evidence="3">
    <location>
        <position position="119"/>
    </location>
</feature>
<evidence type="ECO:0000256" key="1">
    <source>
        <dbReference type="SAM" id="MobiDB-lite"/>
    </source>
</evidence>
<evidence type="ECO:0000259" key="2">
    <source>
        <dbReference type="Pfam" id="PF13340"/>
    </source>
</evidence>